<proteinExistence type="predicted"/>
<comment type="caution">
    <text evidence="2">The sequence shown here is derived from an EMBL/GenBank/DDBJ whole genome shotgun (WGS) entry which is preliminary data.</text>
</comment>
<organism evidence="2 3">
    <name type="scientific">Eiseniibacteriota bacterium</name>
    <dbReference type="NCBI Taxonomy" id="2212470"/>
    <lineage>
        <taxon>Bacteria</taxon>
        <taxon>Candidatus Eiseniibacteriota</taxon>
    </lineage>
</organism>
<dbReference type="Proteomes" id="UP000739538">
    <property type="component" value="Unassembled WGS sequence"/>
</dbReference>
<protein>
    <submittedName>
        <fullName evidence="2">Uncharacterized protein</fullName>
    </submittedName>
</protein>
<feature type="compositionally biased region" description="Polar residues" evidence="1">
    <location>
        <begin position="50"/>
        <end position="59"/>
    </location>
</feature>
<reference evidence="2" key="1">
    <citation type="submission" date="2020-04" db="EMBL/GenBank/DDBJ databases">
        <authorList>
            <person name="Zhang T."/>
        </authorList>
    </citation>
    <scope>NUCLEOTIDE SEQUENCE</scope>
    <source>
        <strain evidence="2">HKST-UBA02</strain>
    </source>
</reference>
<evidence type="ECO:0000313" key="3">
    <source>
        <dbReference type="Proteomes" id="UP000739538"/>
    </source>
</evidence>
<dbReference type="EMBL" id="JAGQHS010000082">
    <property type="protein sequence ID" value="MCA9757121.1"/>
    <property type="molecule type" value="Genomic_DNA"/>
</dbReference>
<feature type="region of interest" description="Disordered" evidence="1">
    <location>
        <begin position="39"/>
        <end position="80"/>
    </location>
</feature>
<dbReference type="AlphaFoldDB" id="A0A956NDS4"/>
<evidence type="ECO:0000256" key="1">
    <source>
        <dbReference type="SAM" id="MobiDB-lite"/>
    </source>
</evidence>
<name>A0A956NDS4_UNCEI</name>
<sequence length="189" mass="22154">MRIITCPVCTEPYPLYLFEFGIPFWCRCGAIVGKPTEDPTGGHGHDHSSAAATTGSDTPLSRERVAPEWTSPDPSSRKGIELSDAEWQDLRAELEARSTGSLPEFDWPYQYDLRFSWELDDERKAKELQRRADRICYLISATSYSRQEIEREQLQLKERCERYFPEIERAYDKVYARRFTKLWAQFREV</sequence>
<accession>A0A956NDS4</accession>
<gene>
    <name evidence="2" type="ORF">KDA27_15055</name>
</gene>
<reference evidence="2" key="2">
    <citation type="journal article" date="2021" name="Microbiome">
        <title>Successional dynamics and alternative stable states in a saline activated sludge microbial community over 9 years.</title>
        <authorList>
            <person name="Wang Y."/>
            <person name="Ye J."/>
            <person name="Ju F."/>
            <person name="Liu L."/>
            <person name="Boyd J.A."/>
            <person name="Deng Y."/>
            <person name="Parks D.H."/>
            <person name="Jiang X."/>
            <person name="Yin X."/>
            <person name="Woodcroft B.J."/>
            <person name="Tyson G.W."/>
            <person name="Hugenholtz P."/>
            <person name="Polz M.F."/>
            <person name="Zhang T."/>
        </authorList>
    </citation>
    <scope>NUCLEOTIDE SEQUENCE</scope>
    <source>
        <strain evidence="2">HKST-UBA02</strain>
    </source>
</reference>
<evidence type="ECO:0000313" key="2">
    <source>
        <dbReference type="EMBL" id="MCA9757121.1"/>
    </source>
</evidence>